<comment type="similarity">
    <text evidence="1">Belongs to the SCO1/2 family.</text>
</comment>
<dbReference type="InterPro" id="IPR003782">
    <property type="entry name" value="SCO1/SenC"/>
</dbReference>
<accession>A0A5D3WN08</accession>
<protein>
    <submittedName>
        <fullName evidence="3">Protein SCO1/2</fullName>
    </submittedName>
</protein>
<keyword evidence="2" id="KW-0812">Transmembrane</keyword>
<dbReference type="Gene3D" id="3.40.30.10">
    <property type="entry name" value="Glutaredoxin"/>
    <property type="match status" value="1"/>
</dbReference>
<dbReference type="EMBL" id="VNIB01000004">
    <property type="protein sequence ID" value="TYO98980.1"/>
    <property type="molecule type" value="Genomic_DNA"/>
</dbReference>
<keyword evidence="4" id="KW-1185">Reference proteome</keyword>
<evidence type="ECO:0000313" key="4">
    <source>
        <dbReference type="Proteomes" id="UP000324159"/>
    </source>
</evidence>
<organism evidence="3 4">
    <name type="scientific">Geothermobacter ehrlichii</name>
    <dbReference type="NCBI Taxonomy" id="213224"/>
    <lineage>
        <taxon>Bacteria</taxon>
        <taxon>Pseudomonadati</taxon>
        <taxon>Thermodesulfobacteriota</taxon>
        <taxon>Desulfuromonadia</taxon>
        <taxon>Desulfuromonadales</taxon>
        <taxon>Geothermobacteraceae</taxon>
        <taxon>Geothermobacter</taxon>
    </lineage>
</organism>
<gene>
    <name evidence="3" type="ORF">EDC39_104104</name>
</gene>
<dbReference type="AlphaFoldDB" id="A0A5D3WN08"/>
<reference evidence="3 4" key="1">
    <citation type="submission" date="2019-07" db="EMBL/GenBank/DDBJ databases">
        <title>Genomic Encyclopedia of Type Strains, Phase IV (KMG-IV): sequencing the most valuable type-strain genomes for metagenomic binning, comparative biology and taxonomic classification.</title>
        <authorList>
            <person name="Goeker M."/>
        </authorList>
    </citation>
    <scope>NUCLEOTIDE SEQUENCE [LARGE SCALE GENOMIC DNA]</scope>
    <source>
        <strain evidence="3 4">SS015</strain>
    </source>
</reference>
<feature type="transmembrane region" description="Helical" evidence="2">
    <location>
        <begin position="230"/>
        <end position="255"/>
    </location>
</feature>
<keyword evidence="2" id="KW-0472">Membrane</keyword>
<dbReference type="SUPFAM" id="SSF52833">
    <property type="entry name" value="Thioredoxin-like"/>
    <property type="match status" value="1"/>
</dbReference>
<evidence type="ECO:0000256" key="1">
    <source>
        <dbReference type="ARBA" id="ARBA00010996"/>
    </source>
</evidence>
<sequence>MAGLHWIILLWLVAASGASVVRASTSGEPRRPPKVGIEERLGEQVPPDIMVRDELGRQLRLGDLFDRPVLLAPVYYRCSNVCNALQASLAQSLPKLGRELRREIRVLSFSFDPDETPAVARGSKKIYRAAVRERFPMDSWLFLTADAGAIRRLTTAIGYRFYKEGSEFVHPVAVVVLAPGGRIVRYLEGTRFLATDLSLALLEASEGRIGSTISRLASLCYSYDPERRGYVFNILRVTGIVVFLCAVILFLVLMFGGRGRRKKN</sequence>
<proteinExistence type="inferred from homology"/>
<dbReference type="InterPro" id="IPR036249">
    <property type="entry name" value="Thioredoxin-like_sf"/>
</dbReference>
<name>A0A5D3WN08_9BACT</name>
<comment type="caution">
    <text evidence="3">The sequence shown here is derived from an EMBL/GenBank/DDBJ whole genome shotgun (WGS) entry which is preliminary data.</text>
</comment>
<evidence type="ECO:0000256" key="2">
    <source>
        <dbReference type="SAM" id="Phobius"/>
    </source>
</evidence>
<dbReference type="CDD" id="cd02968">
    <property type="entry name" value="SCO"/>
    <property type="match status" value="1"/>
</dbReference>
<keyword evidence="2" id="KW-1133">Transmembrane helix</keyword>
<evidence type="ECO:0000313" key="3">
    <source>
        <dbReference type="EMBL" id="TYO98980.1"/>
    </source>
</evidence>
<dbReference type="Proteomes" id="UP000324159">
    <property type="component" value="Unassembled WGS sequence"/>
</dbReference>